<feature type="compositionally biased region" description="Basic and acidic residues" evidence="1">
    <location>
        <begin position="296"/>
        <end position="307"/>
    </location>
</feature>
<sequence>MVLDRPLPISEAWHTPDAYIEALLSFSTTSVLFMNLCGGIHMVDFLTREPDLYTTSLPEDWREFFTHHDIQDIIHLLLREDIDALRNTDEPAVDQGSRMWNGGAFPPQTLLDYIQTVRQLTLQREIRSPTPTSELPKQVAMRMNRKKVHEVEHFSQYVASLSETVHQRRGEPVSHIVDFGSGQNYLGRTLVSPPYHKHIIAIERQHQYISGAKTMDVRAKLAENPKAQYARKEKDSTDGQPDGQDGSLKMAALETTSAENLTVEGLPIAEGDSNLDMLGEISLDPEELLGSVAKSPKSEKPSKEEVSARGTLSYIEHDIQDGYLEPVVDHIIHTPIEDGARNREESSANLMVVSLHSCGNLVHHGIRSLILNPSIVAVAMIGCCYNLVTERLGPSKHELPVLQSLHPRLKEAGASYDPHGFPMSRHYENYRSPGATSGMKLNITARALAVQAPYNWGPKDIEVSFTRHFFRALLQRILVDRNVIPRPSVSEDTPIEEKPYASKADSIIIGAVPKSAYKSFNAYVRAATIKMSQDPNYGTLVQEHIAIMTDEEINDYETRYLHAKKHMSVVWSLMGFSAQLVEAIIVVDRWQFLREQDSVKDCWVEPVFEYGYSPRNLAVIGLKK</sequence>
<name>A0A9W4J1F1_9EURO</name>
<dbReference type="EMBL" id="CAJVPG010000199">
    <property type="protein sequence ID" value="CAG8372089.1"/>
    <property type="molecule type" value="Genomic_DNA"/>
</dbReference>
<gene>
    <name evidence="3" type="ORF">PSALAMII_LOCUS4846</name>
</gene>
<dbReference type="PANTHER" id="PTHR12496:SF0">
    <property type="entry name" value="METHYLTRANSFERASE DOMAIN-CONTAINING PROTEIN"/>
    <property type="match status" value="1"/>
</dbReference>
<evidence type="ECO:0000256" key="1">
    <source>
        <dbReference type="SAM" id="MobiDB-lite"/>
    </source>
</evidence>
<reference evidence="3" key="1">
    <citation type="submission" date="2021-07" db="EMBL/GenBank/DDBJ databases">
        <authorList>
            <person name="Branca A.L. A."/>
        </authorList>
    </citation>
    <scope>NUCLEOTIDE SEQUENCE</scope>
</reference>
<dbReference type="InterPro" id="IPR025714">
    <property type="entry name" value="Methyltranfer_dom"/>
</dbReference>
<protein>
    <recommendedName>
        <fullName evidence="2">Methyltransferase domain-containing protein</fullName>
    </recommendedName>
</protein>
<dbReference type="AlphaFoldDB" id="A0A9W4J1F1"/>
<accession>A0A9W4J1F1</accession>
<dbReference type="OrthoDB" id="10258156at2759"/>
<evidence type="ECO:0000259" key="2">
    <source>
        <dbReference type="Pfam" id="PF13679"/>
    </source>
</evidence>
<comment type="caution">
    <text evidence="3">The sequence shown here is derived from an EMBL/GenBank/DDBJ whole genome shotgun (WGS) entry which is preliminary data.</text>
</comment>
<organism evidence="3 4">
    <name type="scientific">Penicillium salamii</name>
    <dbReference type="NCBI Taxonomy" id="1612424"/>
    <lineage>
        <taxon>Eukaryota</taxon>
        <taxon>Fungi</taxon>
        <taxon>Dikarya</taxon>
        <taxon>Ascomycota</taxon>
        <taxon>Pezizomycotina</taxon>
        <taxon>Eurotiomycetes</taxon>
        <taxon>Eurotiomycetidae</taxon>
        <taxon>Eurotiales</taxon>
        <taxon>Aspergillaceae</taxon>
        <taxon>Penicillium</taxon>
    </lineage>
</organism>
<evidence type="ECO:0000313" key="3">
    <source>
        <dbReference type="EMBL" id="CAG8372089.1"/>
    </source>
</evidence>
<keyword evidence="4" id="KW-1185">Reference proteome</keyword>
<dbReference type="Pfam" id="PF13679">
    <property type="entry name" value="Methyltransf_32"/>
    <property type="match status" value="1"/>
</dbReference>
<evidence type="ECO:0000313" key="4">
    <source>
        <dbReference type="Proteomes" id="UP001152649"/>
    </source>
</evidence>
<dbReference type="PANTHER" id="PTHR12496">
    <property type="entry name" value="CGI-41 METHYLTRANSFERASE"/>
    <property type="match status" value="1"/>
</dbReference>
<dbReference type="Proteomes" id="UP001152649">
    <property type="component" value="Unassembled WGS sequence"/>
</dbReference>
<dbReference type="InterPro" id="IPR052220">
    <property type="entry name" value="METTL25"/>
</dbReference>
<proteinExistence type="predicted"/>
<feature type="domain" description="Methyltransferase" evidence="2">
    <location>
        <begin position="146"/>
        <end position="390"/>
    </location>
</feature>
<feature type="region of interest" description="Disordered" evidence="1">
    <location>
        <begin position="291"/>
        <end position="311"/>
    </location>
</feature>
<feature type="region of interest" description="Disordered" evidence="1">
    <location>
        <begin position="224"/>
        <end position="247"/>
    </location>
</feature>